<evidence type="ECO:0000259" key="2">
    <source>
        <dbReference type="PROSITE" id="PS50003"/>
    </source>
</evidence>
<gene>
    <name evidence="3" type="ORF">VSP0166_LOCUS4212</name>
</gene>
<protein>
    <recommendedName>
        <fullName evidence="2">PH domain-containing protein</fullName>
    </recommendedName>
</protein>
<evidence type="ECO:0000256" key="1">
    <source>
        <dbReference type="SAM" id="MobiDB-lite"/>
    </source>
</evidence>
<dbReference type="InterPro" id="IPR001849">
    <property type="entry name" value="PH_domain"/>
</dbReference>
<dbReference type="AlphaFoldDB" id="A0A7S4HT60"/>
<evidence type="ECO:0000313" key="3">
    <source>
        <dbReference type="EMBL" id="CAE2208385.1"/>
    </source>
</evidence>
<feature type="compositionally biased region" description="Basic residues" evidence="1">
    <location>
        <begin position="158"/>
        <end position="167"/>
    </location>
</feature>
<name>A0A7S4HT60_9EUKA</name>
<dbReference type="SMART" id="SM00233">
    <property type="entry name" value="PH"/>
    <property type="match status" value="1"/>
</dbReference>
<dbReference type="PROSITE" id="PS50003">
    <property type="entry name" value="PH_DOMAIN"/>
    <property type="match status" value="1"/>
</dbReference>
<dbReference type="InterPro" id="IPR011993">
    <property type="entry name" value="PH-like_dom_sf"/>
</dbReference>
<feature type="region of interest" description="Disordered" evidence="1">
    <location>
        <begin position="91"/>
        <end position="129"/>
    </location>
</feature>
<accession>A0A7S4HT60</accession>
<dbReference type="Gene3D" id="2.30.29.30">
    <property type="entry name" value="Pleckstrin-homology domain (PH domain)/Phosphotyrosine-binding domain (PTB)"/>
    <property type="match status" value="1"/>
</dbReference>
<proteinExistence type="predicted"/>
<organism evidence="3">
    <name type="scientific">Vannella robusta</name>
    <dbReference type="NCBI Taxonomy" id="1487602"/>
    <lineage>
        <taxon>Eukaryota</taxon>
        <taxon>Amoebozoa</taxon>
        <taxon>Discosea</taxon>
        <taxon>Flabellinia</taxon>
        <taxon>Vannellidae</taxon>
        <taxon>Vannella</taxon>
    </lineage>
</organism>
<dbReference type="EMBL" id="HBKP01005886">
    <property type="protein sequence ID" value="CAE2208385.1"/>
    <property type="molecule type" value="Transcribed_RNA"/>
</dbReference>
<feature type="region of interest" description="Disordered" evidence="1">
    <location>
        <begin position="143"/>
        <end position="180"/>
    </location>
</feature>
<dbReference type="Pfam" id="PF00169">
    <property type="entry name" value="PH"/>
    <property type="match status" value="1"/>
</dbReference>
<reference evidence="3" key="1">
    <citation type="submission" date="2021-01" db="EMBL/GenBank/DDBJ databases">
        <authorList>
            <person name="Corre E."/>
            <person name="Pelletier E."/>
            <person name="Niang G."/>
            <person name="Scheremetjew M."/>
            <person name="Finn R."/>
            <person name="Kale V."/>
            <person name="Holt S."/>
            <person name="Cochrane G."/>
            <person name="Meng A."/>
            <person name="Brown T."/>
            <person name="Cohen L."/>
        </authorList>
    </citation>
    <scope>NUCLEOTIDE SEQUENCE</scope>
    <source>
        <strain evidence="3">DIVA3 518/3/11/1/6</strain>
    </source>
</reference>
<sequence>MHQTGFIDLLSGNKNSIFSTHYFLLRGATLFWFKRRSDPTHCGCVLLRDCKIEQSTITGGFTIISSSGQKIVCKVNNNAVRDQWMKSLASASGTSSERVGNLRTTKRRYRSRSSPGKHSGVYKEQQPQLRHSCKDITFDSIVESQEKPHSLPDIKTAPKQKKSRTKHSSTEAIAPRQLIH</sequence>
<feature type="domain" description="PH" evidence="2">
    <location>
        <begin position="1"/>
        <end position="93"/>
    </location>
</feature>
<dbReference type="SUPFAM" id="SSF50729">
    <property type="entry name" value="PH domain-like"/>
    <property type="match status" value="1"/>
</dbReference>